<evidence type="ECO:0000256" key="3">
    <source>
        <dbReference type="ARBA" id="ARBA00022737"/>
    </source>
</evidence>
<evidence type="ECO:0000256" key="2">
    <source>
        <dbReference type="ARBA" id="ARBA00009755"/>
    </source>
</evidence>
<feature type="domain" description="Squalene cyclase N-terminal" evidence="6">
    <location>
        <begin position="34"/>
        <end position="103"/>
    </location>
</feature>
<feature type="domain" description="Squalene cyclase N-terminal" evidence="6">
    <location>
        <begin position="136"/>
        <end position="357"/>
    </location>
</feature>
<dbReference type="GO" id="GO:0016104">
    <property type="term" value="P:triterpenoid biosynthetic process"/>
    <property type="evidence" value="ECO:0007669"/>
    <property type="project" value="InterPro"/>
</dbReference>
<reference evidence="7 8" key="1">
    <citation type="submission" date="2018-03" db="EMBL/GenBank/DDBJ databases">
        <title>Draft Genome Sequences of the Obligatory Marine Myxobacteria Enhygromyxa salina SWB007.</title>
        <authorList>
            <person name="Poehlein A."/>
            <person name="Moghaddam J.A."/>
            <person name="Harms H."/>
            <person name="Alanjari M."/>
            <person name="Koenig G.M."/>
            <person name="Daniel R."/>
            <person name="Schaeberle T.F."/>
        </authorList>
    </citation>
    <scope>NUCLEOTIDE SEQUENCE [LARGE SCALE GENOMIC DNA]</scope>
    <source>
        <strain evidence="7 8">SWB007</strain>
    </source>
</reference>
<dbReference type="SFLD" id="SFLDG01016">
    <property type="entry name" value="Prenyltransferase_Like_2"/>
    <property type="match status" value="1"/>
</dbReference>
<comment type="similarity">
    <text evidence="2">Belongs to the terpene cyclase/mutase family.</text>
</comment>
<comment type="caution">
    <text evidence="7">The sequence shown here is derived from an EMBL/GenBank/DDBJ whole genome shotgun (WGS) entry which is preliminary data.</text>
</comment>
<proteinExistence type="inferred from homology"/>
<evidence type="ECO:0000313" key="8">
    <source>
        <dbReference type="Proteomes" id="UP000238823"/>
    </source>
</evidence>
<feature type="compositionally biased region" description="Basic and acidic residues" evidence="4">
    <location>
        <begin position="109"/>
        <end position="124"/>
    </location>
</feature>
<evidence type="ECO:0000256" key="4">
    <source>
        <dbReference type="SAM" id="MobiDB-lite"/>
    </source>
</evidence>
<dbReference type="PANTHER" id="PTHR11764:SF20">
    <property type="entry name" value="LANOSTEROL SYNTHASE"/>
    <property type="match status" value="1"/>
</dbReference>
<dbReference type="EC" id="4.2.1.129" evidence="7"/>
<accession>A0A2S9YPW9</accession>
<dbReference type="PANTHER" id="PTHR11764">
    <property type="entry name" value="TERPENE CYCLASE/MUTASE FAMILY MEMBER"/>
    <property type="match status" value="1"/>
</dbReference>
<evidence type="ECO:0000259" key="6">
    <source>
        <dbReference type="Pfam" id="PF13249"/>
    </source>
</evidence>
<feature type="region of interest" description="Disordered" evidence="4">
    <location>
        <begin position="92"/>
        <end position="126"/>
    </location>
</feature>
<dbReference type="EMBL" id="PVNL01000058">
    <property type="protein sequence ID" value="PRQ07145.1"/>
    <property type="molecule type" value="Genomic_DNA"/>
</dbReference>
<keyword evidence="3" id="KW-0677">Repeat</keyword>
<dbReference type="Pfam" id="PF13249">
    <property type="entry name" value="SQHop_cyclase_N"/>
    <property type="match status" value="2"/>
</dbReference>
<sequence>MKNLVTNSVTNSGPDLDPLTTPLEREQVLAAYQRACVALEAAQADNGAWAGEVVWNPMLICQYVICCHIVGREIPEPRRRRIRRSLELQRKRDGGWGMHPDLPPSPAGPDHHPDQPEHPDHDGAESGLAGAHDSWMFHTVLAYVALRLLGAANDDPLVLDARAWIHAHGGPYGTPTWGRAWLALLGLYPWSELQPLLPELWLLPDDSPMHPRRLYCHMRLIYLGLSYLYGARARADASPLIESIRSELYPEGFELSRFRATRGQIVSTDLYEPIGRSLEWLFAGARALSRAIPAVVRRRALARAWAHIEFEFSSTDWVCLSPVNGMLFCLAMWSRDRRDPRLAQALDGLEYWMWEDEHEGLRICGARSDIWDTSFALQALCEGPPLDEAARAVSRASAWLPHAQLRDDIPGGREHYRESARGGWGFANEHHPWPVSDCTAEALEGLLHAEHRGWDHADARLDLGRKLAAVAFVLRRQNDDGGFGSYEPRRGSMVLARFNPAEMYGNCMLEYSYTECTASCVRGLAVAREALGDDMPSELRARVQAAVDAGVGFLLGAQHKNGAWPGFWGVNYTYGTFFSVAGLLAAGLDGEHVAVRRAVRYLIGQQRADGGWGERYEGVLESRERPLDADQPSRVVQTAWAVLTLQQAAPERGREAIERGLRFLLDRQLPDGTWPHDASVGVFFNTAVLDYRLYKLVFPTWAIARQLGRGAAGA</sequence>
<feature type="compositionally biased region" description="Polar residues" evidence="4">
    <location>
        <begin position="1"/>
        <end position="13"/>
    </location>
</feature>
<protein>
    <submittedName>
        <fullName evidence="7">Squalene--hopene cyclase</fullName>
        <ecNumber evidence="7">4.2.1.129</ecNumber>
    </submittedName>
</protein>
<organism evidence="7 8">
    <name type="scientific">Enhygromyxa salina</name>
    <dbReference type="NCBI Taxonomy" id="215803"/>
    <lineage>
        <taxon>Bacteria</taxon>
        <taxon>Pseudomonadati</taxon>
        <taxon>Myxococcota</taxon>
        <taxon>Polyangia</taxon>
        <taxon>Nannocystales</taxon>
        <taxon>Nannocystaceae</taxon>
        <taxon>Enhygromyxa</taxon>
    </lineage>
</organism>
<dbReference type="GO" id="GO:0016866">
    <property type="term" value="F:intramolecular transferase activity"/>
    <property type="evidence" value="ECO:0007669"/>
    <property type="project" value="InterPro"/>
</dbReference>
<dbReference type="Proteomes" id="UP000238823">
    <property type="component" value="Unassembled WGS sequence"/>
</dbReference>
<evidence type="ECO:0000313" key="7">
    <source>
        <dbReference type="EMBL" id="PRQ07145.1"/>
    </source>
</evidence>
<dbReference type="InterPro" id="IPR032696">
    <property type="entry name" value="SQ_cyclase_C"/>
</dbReference>
<evidence type="ECO:0000256" key="1">
    <source>
        <dbReference type="ARBA" id="ARBA00004999"/>
    </source>
</evidence>
<dbReference type="GO" id="GO:0016829">
    <property type="term" value="F:lyase activity"/>
    <property type="evidence" value="ECO:0007669"/>
    <property type="project" value="UniProtKB-KW"/>
</dbReference>
<feature type="region of interest" description="Disordered" evidence="4">
    <location>
        <begin position="1"/>
        <end position="20"/>
    </location>
</feature>
<gene>
    <name evidence="7" type="primary">shc_1</name>
    <name evidence="7" type="ORF">ENSA7_31600</name>
</gene>
<keyword evidence="7" id="KW-0456">Lyase</keyword>
<dbReference type="InterPro" id="IPR032697">
    <property type="entry name" value="SQ_cyclase_N"/>
</dbReference>
<dbReference type="InterPro" id="IPR008930">
    <property type="entry name" value="Terpenoid_cyclase/PrenylTrfase"/>
</dbReference>
<dbReference type="Pfam" id="PF13243">
    <property type="entry name" value="SQHop_cyclase_C"/>
    <property type="match status" value="1"/>
</dbReference>
<dbReference type="AlphaFoldDB" id="A0A2S9YPW9"/>
<dbReference type="UniPathway" id="UPA00337"/>
<dbReference type="Gene3D" id="1.50.10.20">
    <property type="match status" value="4"/>
</dbReference>
<name>A0A2S9YPW9_9BACT</name>
<dbReference type="GO" id="GO:0005811">
    <property type="term" value="C:lipid droplet"/>
    <property type="evidence" value="ECO:0007669"/>
    <property type="project" value="InterPro"/>
</dbReference>
<comment type="pathway">
    <text evidence="1">Secondary metabolite biosynthesis; hopanoid biosynthesis.</text>
</comment>
<dbReference type="InterPro" id="IPR018333">
    <property type="entry name" value="Squalene_cyclase"/>
</dbReference>
<evidence type="ECO:0000259" key="5">
    <source>
        <dbReference type="Pfam" id="PF13243"/>
    </source>
</evidence>
<dbReference type="NCBIfam" id="TIGR01787">
    <property type="entry name" value="squalene_cyclas"/>
    <property type="match status" value="1"/>
</dbReference>
<dbReference type="SUPFAM" id="SSF48239">
    <property type="entry name" value="Terpenoid cyclases/Protein prenyltransferases"/>
    <property type="match status" value="2"/>
</dbReference>
<feature type="domain" description="Squalene cyclase C-terminal" evidence="5">
    <location>
        <begin position="368"/>
        <end position="705"/>
    </location>
</feature>